<organism evidence="1 2">
    <name type="scientific">Rangifer tarandus platyrhynchus</name>
    <name type="common">Svalbard reindeer</name>
    <dbReference type="NCBI Taxonomy" id="3082113"/>
    <lineage>
        <taxon>Eukaryota</taxon>
        <taxon>Metazoa</taxon>
        <taxon>Chordata</taxon>
        <taxon>Craniata</taxon>
        <taxon>Vertebrata</taxon>
        <taxon>Euteleostomi</taxon>
        <taxon>Mammalia</taxon>
        <taxon>Eutheria</taxon>
        <taxon>Laurasiatheria</taxon>
        <taxon>Artiodactyla</taxon>
        <taxon>Ruminantia</taxon>
        <taxon>Pecora</taxon>
        <taxon>Cervidae</taxon>
        <taxon>Odocoileinae</taxon>
        <taxon>Rangifer</taxon>
    </lineage>
</organism>
<name>A0AC60A2N6_RANTA</name>
<reference evidence="1" key="2">
    <citation type="submission" date="2025-03" db="EMBL/GenBank/DDBJ databases">
        <authorList>
            <consortium name="ELIXIR-Norway"/>
            <consortium name="Elixir Norway"/>
        </authorList>
    </citation>
    <scope>NUCLEOTIDE SEQUENCE</scope>
</reference>
<evidence type="ECO:0000313" key="2">
    <source>
        <dbReference type="Proteomes" id="UP001162501"/>
    </source>
</evidence>
<sequence>MIRGVFIQTAVFVSALIMCVVCAQSLSLWDPLDCSLSGFFFHGILQARILECVAIFSCKGSPRPWGSNPGLLHRRWILLLINHWGSPSTDYSLLIDVTVTTYVFHVSIQS</sequence>
<evidence type="ECO:0000313" key="1">
    <source>
        <dbReference type="EMBL" id="CAN0549064.1"/>
    </source>
</evidence>
<accession>A0AC60A2N6</accession>
<reference evidence="1" key="1">
    <citation type="submission" date="2023-05" db="EMBL/GenBank/DDBJ databases">
        <authorList>
            <consortium name="ELIXIR-Norway"/>
        </authorList>
    </citation>
    <scope>NUCLEOTIDE SEQUENCE</scope>
</reference>
<gene>
    <name evidence="1" type="ORF">MRATA1EN22A_LOCUS25915</name>
</gene>
<dbReference type="Proteomes" id="UP001162501">
    <property type="component" value="Chromosome 7"/>
</dbReference>
<dbReference type="EMBL" id="OX596091">
    <property type="protein sequence ID" value="CAN0549064.1"/>
    <property type="molecule type" value="Genomic_DNA"/>
</dbReference>
<proteinExistence type="predicted"/>
<protein>
    <submittedName>
        <fullName evidence="1">Uncharacterized protein</fullName>
    </submittedName>
</protein>